<dbReference type="Proteomes" id="UP000242146">
    <property type="component" value="Unassembled WGS sequence"/>
</dbReference>
<organism evidence="2 3">
    <name type="scientific">Hesseltinella vesiculosa</name>
    <dbReference type="NCBI Taxonomy" id="101127"/>
    <lineage>
        <taxon>Eukaryota</taxon>
        <taxon>Fungi</taxon>
        <taxon>Fungi incertae sedis</taxon>
        <taxon>Mucoromycota</taxon>
        <taxon>Mucoromycotina</taxon>
        <taxon>Mucoromycetes</taxon>
        <taxon>Mucorales</taxon>
        <taxon>Cunninghamellaceae</taxon>
        <taxon>Hesseltinella</taxon>
    </lineage>
</organism>
<feature type="transmembrane region" description="Helical" evidence="1">
    <location>
        <begin position="32"/>
        <end position="51"/>
    </location>
</feature>
<protein>
    <submittedName>
        <fullName evidence="2">Uncharacterized protein</fullName>
    </submittedName>
</protein>
<reference evidence="2 3" key="1">
    <citation type="submission" date="2016-07" db="EMBL/GenBank/DDBJ databases">
        <title>Pervasive Adenine N6-methylation of Active Genes in Fungi.</title>
        <authorList>
            <consortium name="DOE Joint Genome Institute"/>
            <person name="Mondo S.J."/>
            <person name="Dannebaum R.O."/>
            <person name="Kuo R.C."/>
            <person name="Labutti K."/>
            <person name="Haridas S."/>
            <person name="Kuo A."/>
            <person name="Salamov A."/>
            <person name="Ahrendt S.R."/>
            <person name="Lipzen A."/>
            <person name="Sullivan W."/>
            <person name="Andreopoulos W.B."/>
            <person name="Clum A."/>
            <person name="Lindquist E."/>
            <person name="Daum C."/>
            <person name="Ramamoorthy G.K."/>
            <person name="Gryganskyi A."/>
            <person name="Culley D."/>
            <person name="Magnuson J.K."/>
            <person name="James T.Y."/>
            <person name="O'Malley M.A."/>
            <person name="Stajich J.E."/>
            <person name="Spatafora J.W."/>
            <person name="Visel A."/>
            <person name="Grigoriev I.V."/>
        </authorList>
    </citation>
    <scope>NUCLEOTIDE SEQUENCE [LARGE SCALE GENOMIC DNA]</scope>
    <source>
        <strain evidence="2 3">NRRL 3301</strain>
    </source>
</reference>
<proteinExistence type="predicted"/>
<keyword evidence="1" id="KW-1133">Transmembrane helix</keyword>
<evidence type="ECO:0000313" key="3">
    <source>
        <dbReference type="Proteomes" id="UP000242146"/>
    </source>
</evidence>
<name>A0A1X2GUJ5_9FUNG</name>
<keyword evidence="3" id="KW-1185">Reference proteome</keyword>
<dbReference type="AlphaFoldDB" id="A0A1X2GUJ5"/>
<gene>
    <name evidence="2" type="ORF">DM01DRAFT_299683</name>
</gene>
<comment type="caution">
    <text evidence="2">The sequence shown here is derived from an EMBL/GenBank/DDBJ whole genome shotgun (WGS) entry which is preliminary data.</text>
</comment>
<keyword evidence="1" id="KW-0472">Membrane</keyword>
<sequence length="71" mass="8171">MTWSTIRKVVLPSLLCCKMLTRKGVIARFLSSFGNSVPIMTCCISVTIYTFKVKSTRSWHHATIFHFVLYL</sequence>
<evidence type="ECO:0000313" key="2">
    <source>
        <dbReference type="EMBL" id="ORX61639.1"/>
    </source>
</evidence>
<evidence type="ECO:0000256" key="1">
    <source>
        <dbReference type="SAM" id="Phobius"/>
    </source>
</evidence>
<keyword evidence="1" id="KW-0812">Transmembrane</keyword>
<dbReference type="EMBL" id="MCGT01000003">
    <property type="protein sequence ID" value="ORX61639.1"/>
    <property type="molecule type" value="Genomic_DNA"/>
</dbReference>
<accession>A0A1X2GUJ5</accession>